<dbReference type="Proteomes" id="UP001139293">
    <property type="component" value="Unassembled WGS sequence"/>
</dbReference>
<evidence type="ECO:0000313" key="3">
    <source>
        <dbReference type="Proteomes" id="UP001139293"/>
    </source>
</evidence>
<feature type="transmembrane region" description="Helical" evidence="1">
    <location>
        <begin position="86"/>
        <end position="104"/>
    </location>
</feature>
<gene>
    <name evidence="2" type="ORF">L2740_12825</name>
</gene>
<comment type="caution">
    <text evidence="2">The sequence shown here is derived from an EMBL/GenBank/DDBJ whole genome shotgun (WGS) entry which is preliminary data.</text>
</comment>
<proteinExistence type="predicted"/>
<sequence>MAVLAIGAGFIFLGLILMDLPDLNRALKQHDIECWRTLTKQERFILSSERMNLFAWTLSRGFENAEHIDVQYAGLLAYKRATKVKYIILFGISLIIVGSVMAIVSQ</sequence>
<dbReference type="AlphaFoldDB" id="A0A9X2CGV1"/>
<evidence type="ECO:0000313" key="2">
    <source>
        <dbReference type="EMBL" id="MCL1139426.1"/>
    </source>
</evidence>
<keyword evidence="1" id="KW-1133">Transmembrane helix</keyword>
<protein>
    <submittedName>
        <fullName evidence="2">Uncharacterized protein</fullName>
    </submittedName>
</protein>
<keyword evidence="1" id="KW-0472">Membrane</keyword>
<keyword evidence="1" id="KW-0812">Transmembrane</keyword>
<accession>A0A9X2CGV1</accession>
<name>A0A9X2CGV1_9GAMM</name>
<organism evidence="2 3">
    <name type="scientific">Shewanella pneumatophori</name>
    <dbReference type="NCBI Taxonomy" id="314092"/>
    <lineage>
        <taxon>Bacteria</taxon>
        <taxon>Pseudomonadati</taxon>
        <taxon>Pseudomonadota</taxon>
        <taxon>Gammaproteobacteria</taxon>
        <taxon>Alteromonadales</taxon>
        <taxon>Shewanellaceae</taxon>
        <taxon>Shewanella</taxon>
    </lineage>
</organism>
<dbReference type="EMBL" id="JAKILB010000007">
    <property type="protein sequence ID" value="MCL1139426.1"/>
    <property type="molecule type" value="Genomic_DNA"/>
</dbReference>
<reference evidence="2" key="1">
    <citation type="submission" date="2022-01" db="EMBL/GenBank/DDBJ databases">
        <title>Whole genome-based taxonomy of the Shewanellaceae.</title>
        <authorList>
            <person name="Martin-Rodriguez A.J."/>
        </authorList>
    </citation>
    <scope>NUCLEOTIDE SEQUENCE</scope>
    <source>
        <strain evidence="2">KCTC 23973</strain>
    </source>
</reference>
<keyword evidence="3" id="KW-1185">Reference proteome</keyword>
<dbReference type="RefSeq" id="WP_248950570.1">
    <property type="nucleotide sequence ID" value="NZ_JAKILB010000007.1"/>
</dbReference>
<evidence type="ECO:0000256" key="1">
    <source>
        <dbReference type="SAM" id="Phobius"/>
    </source>
</evidence>